<name>A0ABM1AD80_APLCA</name>
<dbReference type="PANTHER" id="PTHR48092">
    <property type="entry name" value="KNIRPS-RELATED PROTEIN-RELATED"/>
    <property type="match status" value="1"/>
</dbReference>
<dbReference type="InterPro" id="IPR001723">
    <property type="entry name" value="Nuclear_hrmn_rcpt"/>
</dbReference>
<dbReference type="SUPFAM" id="SSF48508">
    <property type="entry name" value="Nuclear receptor ligand-binding domain"/>
    <property type="match status" value="1"/>
</dbReference>
<keyword evidence="3" id="KW-0804">Transcription</keyword>
<proteinExistence type="predicted"/>
<dbReference type="InterPro" id="IPR035500">
    <property type="entry name" value="NHR-like_dom_sf"/>
</dbReference>
<evidence type="ECO:0000259" key="6">
    <source>
        <dbReference type="PROSITE" id="PS51843"/>
    </source>
</evidence>
<evidence type="ECO:0000256" key="1">
    <source>
        <dbReference type="ARBA" id="ARBA00023015"/>
    </source>
</evidence>
<keyword evidence="1" id="KW-0805">Transcription regulation</keyword>
<evidence type="ECO:0000313" key="8">
    <source>
        <dbReference type="RefSeq" id="XP_012945466.1"/>
    </source>
</evidence>
<evidence type="ECO:0000256" key="3">
    <source>
        <dbReference type="ARBA" id="ARBA00023163"/>
    </source>
</evidence>
<protein>
    <submittedName>
        <fullName evidence="8">Estrogen-related receptor gamma</fullName>
    </submittedName>
</protein>
<evidence type="ECO:0000256" key="4">
    <source>
        <dbReference type="ARBA" id="ARBA00023170"/>
    </source>
</evidence>
<dbReference type="SMART" id="SM00430">
    <property type="entry name" value="HOLI"/>
    <property type="match status" value="1"/>
</dbReference>
<evidence type="ECO:0000313" key="7">
    <source>
        <dbReference type="Proteomes" id="UP000694888"/>
    </source>
</evidence>
<accession>A0ABM1AD80</accession>
<reference evidence="8" key="1">
    <citation type="submission" date="2025-08" db="UniProtKB">
        <authorList>
            <consortium name="RefSeq"/>
        </authorList>
    </citation>
    <scope>IDENTIFICATION</scope>
</reference>
<dbReference type="Proteomes" id="UP000694888">
    <property type="component" value="Unplaced"/>
</dbReference>
<evidence type="ECO:0000256" key="5">
    <source>
        <dbReference type="ARBA" id="ARBA00023242"/>
    </source>
</evidence>
<dbReference type="RefSeq" id="XP_012945466.1">
    <property type="nucleotide sequence ID" value="XM_013090012.1"/>
</dbReference>
<dbReference type="GeneID" id="101862987"/>
<sequence>PDNRVLWMLMNLESQMETLSANTDLALDSEVKFMAAASDLADRELVLTISWAKQVPGFSSLSLVDQMMLLQHSWLEILMLSLVFRSCPYKGHICYAEDLQVAEDVVDTLKIPAELDSLTRKLCRKFTHMNVSKEEFVLLKAITLCNIVLRKPKLPKFLVFRNSKSHESMKFSLCSLTQVMVSEGSHSVGRPPCVSQCVTDRLPAIITIKLAYITE</sequence>
<feature type="non-terminal residue" evidence="8">
    <location>
        <position position="1"/>
    </location>
</feature>
<dbReference type="PRINTS" id="PR00398">
    <property type="entry name" value="STRDHORMONER"/>
</dbReference>
<dbReference type="InterPro" id="IPR000536">
    <property type="entry name" value="Nucl_hrmn_rcpt_lig-bd"/>
</dbReference>
<keyword evidence="7" id="KW-1185">Reference proteome</keyword>
<keyword evidence="5" id="KW-0539">Nucleus</keyword>
<keyword evidence="4 8" id="KW-0675">Receptor</keyword>
<evidence type="ECO:0000256" key="2">
    <source>
        <dbReference type="ARBA" id="ARBA00023125"/>
    </source>
</evidence>
<gene>
    <name evidence="8" type="primary">LOC101862987</name>
</gene>
<feature type="domain" description="NR LBD" evidence="6">
    <location>
        <begin position="11"/>
        <end position="215"/>
    </location>
</feature>
<dbReference type="Pfam" id="PF00104">
    <property type="entry name" value="Hormone_recep"/>
    <property type="match status" value="1"/>
</dbReference>
<dbReference type="Gene3D" id="1.10.565.10">
    <property type="entry name" value="Retinoid X Receptor"/>
    <property type="match status" value="1"/>
</dbReference>
<dbReference type="InterPro" id="IPR050200">
    <property type="entry name" value="Nuclear_hormone_rcpt_NR3"/>
</dbReference>
<dbReference type="PROSITE" id="PS51843">
    <property type="entry name" value="NR_LBD"/>
    <property type="match status" value="1"/>
</dbReference>
<keyword evidence="2" id="KW-0238">DNA-binding</keyword>
<organism evidence="7 8">
    <name type="scientific">Aplysia californica</name>
    <name type="common">California sea hare</name>
    <dbReference type="NCBI Taxonomy" id="6500"/>
    <lineage>
        <taxon>Eukaryota</taxon>
        <taxon>Metazoa</taxon>
        <taxon>Spiralia</taxon>
        <taxon>Lophotrochozoa</taxon>
        <taxon>Mollusca</taxon>
        <taxon>Gastropoda</taxon>
        <taxon>Heterobranchia</taxon>
        <taxon>Euthyneura</taxon>
        <taxon>Tectipleura</taxon>
        <taxon>Aplysiida</taxon>
        <taxon>Aplysioidea</taxon>
        <taxon>Aplysiidae</taxon>
        <taxon>Aplysia</taxon>
    </lineage>
</organism>